<dbReference type="PATRIC" id="fig|1434106.5.peg.3115"/>
<dbReference type="HOGENOM" id="CLU_784387_0_0_2"/>
<dbReference type="Proteomes" id="UP000033079">
    <property type="component" value="Chromosome"/>
</dbReference>
<sequence>MLSELSISNETTIKKLESLLTNIQRNISDFEETETSCFEKLNELSDAYCKFPFGPYTEVYYYTLKRPPWGSEFDVQIGSLGRQPDGWIELTQEQKNDFEKNLPYERLITPTLSEAIGELEPLIQEAIDRNSIIENLSNLEEQYIELKKLDERWVYLGKEFIDKYKINSVLTSDLSKASAFGYPYHSRLMAFYDALYHNVRLIRGKIKTSIRVLRRINYNLPFATVKGNGDDKIKSTINIGNLVQGDGNTLTNTSNYVNSGEMNLKIENKAEVEKLLQEFLKNLDVTDELDRYQKDDIAEGVDKIITELNKQPESQDRGLIDYRLKKIWSGVKDALTVSSSIVSIASALGISLS</sequence>
<dbReference type="AlphaFoldDB" id="A0A0E3LQV7"/>
<evidence type="ECO:0000313" key="2">
    <source>
        <dbReference type="Proteomes" id="UP000033079"/>
    </source>
</evidence>
<name>A0A0E3LQV7_METBA</name>
<evidence type="ECO:0000313" key="1">
    <source>
        <dbReference type="EMBL" id="AKB58941.1"/>
    </source>
</evidence>
<accession>A0A0E3LQV7</accession>
<gene>
    <name evidence="1" type="ORF">MSBR2_2425</name>
</gene>
<evidence type="ECO:0008006" key="3">
    <source>
        <dbReference type="Google" id="ProtNLM"/>
    </source>
</evidence>
<protein>
    <recommendedName>
        <fullName evidence="3">AbiTii domain-containing protein</fullName>
    </recommendedName>
</protein>
<reference evidence="1 2" key="1">
    <citation type="submission" date="2014-07" db="EMBL/GenBank/DDBJ databases">
        <title>Methanogenic archaea and the global carbon cycle.</title>
        <authorList>
            <person name="Henriksen J.R."/>
            <person name="Luke J."/>
            <person name="Reinhart S."/>
            <person name="Benedict M.N."/>
            <person name="Youngblut N.D."/>
            <person name="Metcalf M.E."/>
            <person name="Whitaker R.J."/>
            <person name="Metcalf W.W."/>
        </authorList>
    </citation>
    <scope>NUCLEOTIDE SEQUENCE [LARGE SCALE GENOMIC DNA]</scope>
    <source>
        <strain evidence="1 2">227</strain>
    </source>
</reference>
<dbReference type="EMBL" id="CP009530">
    <property type="protein sequence ID" value="AKB58941.1"/>
    <property type="molecule type" value="Genomic_DNA"/>
</dbReference>
<organism evidence="1 2">
    <name type="scientific">Methanosarcina barkeri 227</name>
    <dbReference type="NCBI Taxonomy" id="1434106"/>
    <lineage>
        <taxon>Archaea</taxon>
        <taxon>Methanobacteriati</taxon>
        <taxon>Methanobacteriota</taxon>
        <taxon>Stenosarchaea group</taxon>
        <taxon>Methanomicrobia</taxon>
        <taxon>Methanosarcinales</taxon>
        <taxon>Methanosarcinaceae</taxon>
        <taxon>Methanosarcina</taxon>
    </lineage>
</organism>
<proteinExistence type="predicted"/>
<dbReference type="KEGG" id="mbar:MSBR2_2425"/>